<dbReference type="InterPro" id="IPR009003">
    <property type="entry name" value="Peptidase_S1_PA"/>
</dbReference>
<protein>
    <recommendedName>
        <fullName evidence="3">Serine protease</fullName>
    </recommendedName>
</protein>
<organism evidence="1 2">
    <name type="scientific">Peteryoungia ipomoeae</name>
    <dbReference type="NCBI Taxonomy" id="1210932"/>
    <lineage>
        <taxon>Bacteria</taxon>
        <taxon>Pseudomonadati</taxon>
        <taxon>Pseudomonadota</taxon>
        <taxon>Alphaproteobacteria</taxon>
        <taxon>Hyphomicrobiales</taxon>
        <taxon>Rhizobiaceae</taxon>
        <taxon>Peteryoungia</taxon>
    </lineage>
</organism>
<dbReference type="EMBL" id="STGV01000001">
    <property type="protein sequence ID" value="THV24908.1"/>
    <property type="molecule type" value="Genomic_DNA"/>
</dbReference>
<dbReference type="Gene3D" id="2.40.10.10">
    <property type="entry name" value="Trypsin-like serine proteases"/>
    <property type="match status" value="1"/>
</dbReference>
<dbReference type="InterPro" id="IPR043504">
    <property type="entry name" value="Peptidase_S1_PA_chymotrypsin"/>
</dbReference>
<keyword evidence="2" id="KW-1185">Reference proteome</keyword>
<evidence type="ECO:0008006" key="3">
    <source>
        <dbReference type="Google" id="ProtNLM"/>
    </source>
</evidence>
<dbReference type="AlphaFoldDB" id="A0A4S8P4H5"/>
<name>A0A4S8P4H5_9HYPH</name>
<reference evidence="1 2" key="1">
    <citation type="submission" date="2019-04" db="EMBL/GenBank/DDBJ databases">
        <title>Genome sequence of strain shin9-1.</title>
        <authorList>
            <person name="Gao J."/>
            <person name="Sun J."/>
        </authorList>
    </citation>
    <scope>NUCLEOTIDE SEQUENCE [LARGE SCALE GENOMIC DNA]</scope>
    <source>
        <strain evidence="2">shin9-1</strain>
    </source>
</reference>
<evidence type="ECO:0000313" key="2">
    <source>
        <dbReference type="Proteomes" id="UP000308828"/>
    </source>
</evidence>
<proteinExistence type="predicted"/>
<sequence length="355" mass="37413">MLSSSLKDVQAEIFTEVFGFSEVASATIVSGTHEYESTFIDPILQSRAEPAEPRAQSSIRTDIALGTVPTERDTDVRLAVLMQSEDLMDSAALARIRAIAHDEVEVIFIGRQVATWTRTRQRPLRIGSSISPISAGYSGTLGFFARSNASDKIGMVSNNHVLANVNGHPVGTRIVQQADGDGGRSADAVGVLGDYVPILFGGLPNSVDAAFAHLDPQIGYDAVNMFGNGNPPPTIATLKRPSSVPALPGLSVMKTGRTTGHTRGRVRAINVNNYVVNMGANRLARFDGQIVFEAEPGATQAFSRAGDSGSLITDLEGSPIALLFAGSTSGGQGNLGITGGNPISLVLRQLNLSWI</sequence>
<dbReference type="Proteomes" id="UP000308828">
    <property type="component" value="Unassembled WGS sequence"/>
</dbReference>
<evidence type="ECO:0000313" key="1">
    <source>
        <dbReference type="EMBL" id="THV24908.1"/>
    </source>
</evidence>
<dbReference type="SUPFAM" id="SSF50494">
    <property type="entry name" value="Trypsin-like serine proteases"/>
    <property type="match status" value="1"/>
</dbReference>
<dbReference type="OrthoDB" id="104542at2"/>
<comment type="caution">
    <text evidence="1">The sequence shown here is derived from an EMBL/GenBank/DDBJ whole genome shotgun (WGS) entry which is preliminary data.</text>
</comment>
<accession>A0A4S8P4H5</accession>
<dbReference type="RefSeq" id="WP_136596755.1">
    <property type="nucleotide sequence ID" value="NZ_STGV01000001.1"/>
</dbReference>
<gene>
    <name evidence="1" type="ORF">FAA97_01460</name>
</gene>